<keyword evidence="1" id="KW-0472">Membrane</keyword>
<accession>X1RVL4</accession>
<dbReference type="AlphaFoldDB" id="X1RVL4"/>
<protein>
    <submittedName>
        <fullName evidence="2">Uncharacterized protein</fullName>
    </submittedName>
</protein>
<evidence type="ECO:0000256" key="1">
    <source>
        <dbReference type="SAM" id="Phobius"/>
    </source>
</evidence>
<feature type="non-terminal residue" evidence="2">
    <location>
        <position position="48"/>
    </location>
</feature>
<proteinExistence type="predicted"/>
<reference evidence="2" key="1">
    <citation type="journal article" date="2014" name="Front. Microbiol.">
        <title>High frequency of phylogenetically diverse reductive dehalogenase-homologous genes in deep subseafloor sedimentary metagenomes.</title>
        <authorList>
            <person name="Kawai M."/>
            <person name="Futagami T."/>
            <person name="Toyoda A."/>
            <person name="Takaki Y."/>
            <person name="Nishi S."/>
            <person name="Hori S."/>
            <person name="Arai W."/>
            <person name="Tsubouchi T."/>
            <person name="Morono Y."/>
            <person name="Uchiyama I."/>
            <person name="Ito T."/>
            <person name="Fujiyama A."/>
            <person name="Inagaki F."/>
            <person name="Takami H."/>
        </authorList>
    </citation>
    <scope>NUCLEOTIDE SEQUENCE</scope>
    <source>
        <strain evidence="2">Expedition CK06-06</strain>
    </source>
</reference>
<organism evidence="2">
    <name type="scientific">marine sediment metagenome</name>
    <dbReference type="NCBI Taxonomy" id="412755"/>
    <lineage>
        <taxon>unclassified sequences</taxon>
        <taxon>metagenomes</taxon>
        <taxon>ecological metagenomes</taxon>
    </lineage>
</organism>
<sequence length="48" mass="5461">MGVANLKPAEQRWQGQLIRFAPYIVIGVILIILPLFLSPYLQSTMMTK</sequence>
<gene>
    <name evidence="2" type="ORF">S12H4_08816</name>
</gene>
<comment type="caution">
    <text evidence="2">The sequence shown here is derived from an EMBL/GenBank/DDBJ whole genome shotgun (WGS) entry which is preliminary data.</text>
</comment>
<keyword evidence="1" id="KW-0812">Transmembrane</keyword>
<feature type="transmembrane region" description="Helical" evidence="1">
    <location>
        <begin position="20"/>
        <end position="41"/>
    </location>
</feature>
<evidence type="ECO:0000313" key="2">
    <source>
        <dbReference type="EMBL" id="GAI67250.1"/>
    </source>
</evidence>
<name>X1RVL4_9ZZZZ</name>
<keyword evidence="1" id="KW-1133">Transmembrane helix</keyword>
<dbReference type="EMBL" id="BARW01003462">
    <property type="protein sequence ID" value="GAI67250.1"/>
    <property type="molecule type" value="Genomic_DNA"/>
</dbReference>